<feature type="compositionally biased region" description="Polar residues" evidence="1">
    <location>
        <begin position="383"/>
        <end position="392"/>
    </location>
</feature>
<feature type="region of interest" description="Disordered" evidence="1">
    <location>
        <begin position="383"/>
        <end position="405"/>
    </location>
</feature>
<dbReference type="EMBL" id="JBHSQN010000003">
    <property type="protein sequence ID" value="MFC6011183.1"/>
    <property type="molecule type" value="Genomic_DNA"/>
</dbReference>
<name>A0ABW1JRA0_9NOCA</name>
<evidence type="ECO:0000256" key="1">
    <source>
        <dbReference type="SAM" id="MobiDB-lite"/>
    </source>
</evidence>
<evidence type="ECO:0000259" key="2">
    <source>
        <dbReference type="Pfam" id="PF22322"/>
    </source>
</evidence>
<dbReference type="Pfam" id="PF22322">
    <property type="entry name" value="DUF6973"/>
    <property type="match status" value="1"/>
</dbReference>
<dbReference type="Proteomes" id="UP001596223">
    <property type="component" value="Unassembled WGS sequence"/>
</dbReference>
<evidence type="ECO:0000313" key="4">
    <source>
        <dbReference type="Proteomes" id="UP001596223"/>
    </source>
</evidence>
<accession>A0ABW1JRA0</accession>
<organism evidence="3 4">
    <name type="scientific">Nocardia lasii</name>
    <dbReference type="NCBI Taxonomy" id="1616107"/>
    <lineage>
        <taxon>Bacteria</taxon>
        <taxon>Bacillati</taxon>
        <taxon>Actinomycetota</taxon>
        <taxon>Actinomycetes</taxon>
        <taxon>Mycobacteriales</taxon>
        <taxon>Nocardiaceae</taxon>
        <taxon>Nocardia</taxon>
    </lineage>
</organism>
<proteinExistence type="predicted"/>
<dbReference type="InterPro" id="IPR054246">
    <property type="entry name" value="DUF6973"/>
</dbReference>
<keyword evidence="4" id="KW-1185">Reference proteome</keyword>
<gene>
    <name evidence="3" type="ORF">ACFP3H_08985</name>
</gene>
<comment type="caution">
    <text evidence="3">The sequence shown here is derived from an EMBL/GenBank/DDBJ whole genome shotgun (WGS) entry which is preliminary data.</text>
</comment>
<evidence type="ECO:0000313" key="3">
    <source>
        <dbReference type="EMBL" id="MFC6011183.1"/>
    </source>
</evidence>
<protein>
    <submittedName>
        <fullName evidence="3">DUF6973 domain-containing protein</fullName>
    </submittedName>
</protein>
<reference evidence="4" key="1">
    <citation type="journal article" date="2019" name="Int. J. Syst. Evol. Microbiol.">
        <title>The Global Catalogue of Microorganisms (GCM) 10K type strain sequencing project: providing services to taxonomists for standard genome sequencing and annotation.</title>
        <authorList>
            <consortium name="The Broad Institute Genomics Platform"/>
            <consortium name="The Broad Institute Genome Sequencing Center for Infectious Disease"/>
            <person name="Wu L."/>
            <person name="Ma J."/>
        </authorList>
    </citation>
    <scope>NUCLEOTIDE SEQUENCE [LARGE SCALE GENOMIC DNA]</scope>
    <source>
        <strain evidence="4">CCUG 36956</strain>
    </source>
</reference>
<feature type="domain" description="DUF6973" evidence="2">
    <location>
        <begin position="269"/>
        <end position="358"/>
    </location>
</feature>
<sequence>MMEELTVSTVLGWDLRYLSQCVTIMIETAKSIETESGAAGSKIEQSESYFSSAAGTASRNRGAVDKTDALTTSDVFEGLAASLKLYVGELESNIKTIREQKAEAEDSVWDLFVTEDGHVKSRTSNWETFIEYNPFGSAAVSTKEFWITRYDNLISAALTWVQRVDQEGAELYIKNMENLADRVKTGVTAMPADPELAKILLDYQTDVSAGTPRLWPVGVVADALKERGIDISPSLLTTEEIAAMEELYRTRGVDAVAEALTLPDIAAGAASEYSPTTIADGQADAYRHMYWNALMSQKFGEDWAETYATAHEKTGGNIPQREAMDLWNNELGRKIGAENPNATPEQLQELVRQEIESGQAVVITAKDHNGNALPANEVQLSWSRSTDQNLTGSPAGVGVPLPGGK</sequence>
<dbReference type="RefSeq" id="WP_378602347.1">
    <property type="nucleotide sequence ID" value="NZ_JBHSQN010000003.1"/>
</dbReference>